<dbReference type="PRINTS" id="PR00080">
    <property type="entry name" value="SDRFAMILY"/>
</dbReference>
<proteinExistence type="inferred from homology"/>
<sequence>MAVSESSGRLAGKIAFISGGASGIGAASAILFAKEGAKGIAITDLPGQQSKGDELVAKIESLGSKAMFIAHDVTLEEDWERAIAETEAAFGGPLDVLVNSAGIGNGYEALEDLEYSVWKKMISVNLDGTFLGVKHGIRSMKKNESQSTKSIINLSSIEGIVGEPHIAHYNASKGGVRLFTKSAALYCGQAKFPGGKIRVNSVHPGYIRTPMINGAVDAIPGYEQGLLAKHPIGRLGEAEDIANSIAFLASEDSSFMTGSEVVVDGGYTAQ</sequence>
<dbReference type="InterPro" id="IPR020904">
    <property type="entry name" value="Sc_DH/Rdtase_CS"/>
</dbReference>
<dbReference type="AlphaFoldDB" id="A0A139AHY7"/>
<dbReference type="PANTHER" id="PTHR24321">
    <property type="entry name" value="DEHYDROGENASES, SHORT CHAIN"/>
    <property type="match status" value="1"/>
</dbReference>
<reference evidence="4 5" key="1">
    <citation type="journal article" date="2015" name="Genome Biol. Evol.">
        <title>Phylogenomic analyses indicate that early fungi evolved digesting cell walls of algal ancestors of land plants.</title>
        <authorList>
            <person name="Chang Y."/>
            <person name="Wang S."/>
            <person name="Sekimoto S."/>
            <person name="Aerts A.L."/>
            <person name="Choi C."/>
            <person name="Clum A."/>
            <person name="LaButti K.M."/>
            <person name="Lindquist E.A."/>
            <person name="Yee Ngan C."/>
            <person name="Ohm R.A."/>
            <person name="Salamov A.A."/>
            <person name="Grigoriev I.V."/>
            <person name="Spatafora J.W."/>
            <person name="Berbee M.L."/>
        </authorList>
    </citation>
    <scope>NUCLEOTIDE SEQUENCE [LARGE SCALE GENOMIC DNA]</scope>
    <source>
        <strain evidence="4 5">JEL478</strain>
    </source>
</reference>
<keyword evidence="5" id="KW-1185">Reference proteome</keyword>
<dbReference type="Pfam" id="PF13561">
    <property type="entry name" value="adh_short_C2"/>
    <property type="match status" value="1"/>
</dbReference>
<protein>
    <submittedName>
        <fullName evidence="4">NAD(P)-binding protein</fullName>
    </submittedName>
</protein>
<dbReference type="PROSITE" id="PS00061">
    <property type="entry name" value="ADH_SHORT"/>
    <property type="match status" value="1"/>
</dbReference>
<dbReference type="PANTHER" id="PTHR24321:SF8">
    <property type="entry name" value="ESTRADIOL 17-BETA-DEHYDROGENASE 8-RELATED"/>
    <property type="match status" value="1"/>
</dbReference>
<evidence type="ECO:0000256" key="2">
    <source>
        <dbReference type="ARBA" id="ARBA00022857"/>
    </source>
</evidence>
<keyword evidence="2" id="KW-0521">NADP</keyword>
<evidence type="ECO:0000313" key="5">
    <source>
        <dbReference type="Proteomes" id="UP000070544"/>
    </source>
</evidence>
<keyword evidence="3" id="KW-0560">Oxidoreductase</keyword>
<dbReference type="Proteomes" id="UP000070544">
    <property type="component" value="Unassembled WGS sequence"/>
</dbReference>
<evidence type="ECO:0000313" key="4">
    <source>
        <dbReference type="EMBL" id="KXS16442.1"/>
    </source>
</evidence>
<dbReference type="OMA" id="IAHYNAS"/>
<dbReference type="FunFam" id="3.40.50.720:FF:000084">
    <property type="entry name" value="Short-chain dehydrogenase reductase"/>
    <property type="match status" value="1"/>
</dbReference>
<dbReference type="InterPro" id="IPR036291">
    <property type="entry name" value="NAD(P)-bd_dom_sf"/>
</dbReference>
<dbReference type="EMBL" id="KQ965752">
    <property type="protein sequence ID" value="KXS16442.1"/>
    <property type="molecule type" value="Genomic_DNA"/>
</dbReference>
<comment type="similarity">
    <text evidence="1">Belongs to the short-chain dehydrogenases/reductases (SDR) family.</text>
</comment>
<dbReference type="STRING" id="1344416.A0A139AHY7"/>
<dbReference type="PRINTS" id="PR00081">
    <property type="entry name" value="GDHRDH"/>
</dbReference>
<organism evidence="4 5">
    <name type="scientific">Gonapodya prolifera (strain JEL478)</name>
    <name type="common">Monoblepharis prolifera</name>
    <dbReference type="NCBI Taxonomy" id="1344416"/>
    <lineage>
        <taxon>Eukaryota</taxon>
        <taxon>Fungi</taxon>
        <taxon>Fungi incertae sedis</taxon>
        <taxon>Chytridiomycota</taxon>
        <taxon>Chytridiomycota incertae sedis</taxon>
        <taxon>Monoblepharidomycetes</taxon>
        <taxon>Monoblepharidales</taxon>
        <taxon>Gonapodyaceae</taxon>
        <taxon>Gonapodya</taxon>
    </lineage>
</organism>
<evidence type="ECO:0000256" key="3">
    <source>
        <dbReference type="ARBA" id="ARBA00023002"/>
    </source>
</evidence>
<dbReference type="OrthoDB" id="417891at2759"/>
<dbReference type="InterPro" id="IPR002347">
    <property type="entry name" value="SDR_fam"/>
</dbReference>
<gene>
    <name evidence="4" type="ORF">M427DRAFT_55402</name>
</gene>
<evidence type="ECO:0000256" key="1">
    <source>
        <dbReference type="ARBA" id="ARBA00006484"/>
    </source>
</evidence>
<accession>A0A139AHY7</accession>
<name>A0A139AHY7_GONPJ</name>
<dbReference type="GO" id="GO:0016491">
    <property type="term" value="F:oxidoreductase activity"/>
    <property type="evidence" value="ECO:0007669"/>
    <property type="project" value="UniProtKB-KW"/>
</dbReference>
<dbReference type="SUPFAM" id="SSF51735">
    <property type="entry name" value="NAD(P)-binding Rossmann-fold domains"/>
    <property type="match status" value="1"/>
</dbReference>
<dbReference type="Gene3D" id="3.40.50.720">
    <property type="entry name" value="NAD(P)-binding Rossmann-like Domain"/>
    <property type="match status" value="1"/>
</dbReference>